<dbReference type="InterPro" id="IPR003140">
    <property type="entry name" value="PLipase/COase/thioEstase"/>
</dbReference>
<evidence type="ECO:0000259" key="3">
    <source>
        <dbReference type="Pfam" id="PF02230"/>
    </source>
</evidence>
<dbReference type="PANTHER" id="PTHR10655">
    <property type="entry name" value="LYSOPHOSPHOLIPASE-RELATED"/>
    <property type="match status" value="1"/>
</dbReference>
<comment type="caution">
    <text evidence="4">The sequence shown here is derived from an EMBL/GenBank/DDBJ whole genome shotgun (WGS) entry which is preliminary data.</text>
</comment>
<dbReference type="EMBL" id="JACHXZ010000004">
    <property type="protein sequence ID" value="MBB3169737.1"/>
    <property type="molecule type" value="Genomic_DNA"/>
</dbReference>
<keyword evidence="5" id="KW-1185">Reference proteome</keyword>
<dbReference type="Proteomes" id="UP000559987">
    <property type="component" value="Unassembled WGS sequence"/>
</dbReference>
<evidence type="ECO:0000313" key="5">
    <source>
        <dbReference type="Proteomes" id="UP000559987"/>
    </source>
</evidence>
<dbReference type="AlphaFoldDB" id="A0A839UWJ7"/>
<dbReference type="PANTHER" id="PTHR10655:SF17">
    <property type="entry name" value="LYSOPHOSPHOLIPASE-LIKE PROTEIN 1"/>
    <property type="match status" value="1"/>
</dbReference>
<dbReference type="SUPFAM" id="SSF53474">
    <property type="entry name" value="alpha/beta-Hydrolases"/>
    <property type="match status" value="1"/>
</dbReference>
<name>A0A839UWJ7_9GAMM</name>
<proteinExistence type="inferred from homology"/>
<dbReference type="InterPro" id="IPR050565">
    <property type="entry name" value="LYPA1-2/EST-like"/>
</dbReference>
<dbReference type="RefSeq" id="WP_183911229.1">
    <property type="nucleotide sequence ID" value="NZ_JACHXZ010000004.1"/>
</dbReference>
<evidence type="ECO:0000313" key="4">
    <source>
        <dbReference type="EMBL" id="MBB3169737.1"/>
    </source>
</evidence>
<evidence type="ECO:0000256" key="1">
    <source>
        <dbReference type="ARBA" id="ARBA00006499"/>
    </source>
</evidence>
<feature type="domain" description="Phospholipase/carboxylesterase/thioesterase" evidence="3">
    <location>
        <begin position="10"/>
        <end position="214"/>
    </location>
</feature>
<comment type="similarity">
    <text evidence="1">Belongs to the AB hydrolase superfamily. AB hydrolase 2 family.</text>
</comment>
<protein>
    <submittedName>
        <fullName evidence="4">Phospholipase/carboxylesterase</fullName>
    </submittedName>
</protein>
<accession>A0A839UWJ7</accession>
<dbReference type="Pfam" id="PF02230">
    <property type="entry name" value="Abhydrolase_2"/>
    <property type="match status" value="1"/>
</dbReference>
<reference evidence="4 5" key="1">
    <citation type="submission" date="2020-08" db="EMBL/GenBank/DDBJ databases">
        <title>Genomic Encyclopedia of Type Strains, Phase III (KMG-III): the genomes of soil and plant-associated and newly described type strains.</title>
        <authorList>
            <person name="Whitman W."/>
        </authorList>
    </citation>
    <scope>NUCLEOTIDE SEQUENCE [LARGE SCALE GENOMIC DNA]</scope>
    <source>
        <strain evidence="4 5">CECT 8571</strain>
    </source>
</reference>
<gene>
    <name evidence="4" type="ORF">FHS30_002950</name>
</gene>
<dbReference type="Gene3D" id="3.40.50.1820">
    <property type="entry name" value="alpha/beta hydrolase"/>
    <property type="match status" value="1"/>
</dbReference>
<keyword evidence="2" id="KW-0378">Hydrolase</keyword>
<dbReference type="GO" id="GO:0016787">
    <property type="term" value="F:hydrolase activity"/>
    <property type="evidence" value="ECO:0007669"/>
    <property type="project" value="UniProtKB-KW"/>
</dbReference>
<sequence length="218" mass="23660">MNYLPHITVETAPNPTASVIWLHGLGASGHDFEPLVPHLGLTDLAVRFIFPHAPQIPVTINGGYVIPAWYDILAMDFERKIDEAQIQSSSDAIAALIEREIARGIASDKILLAGFSQGGAVAYHCGLSFAKPLAGILALSTYFATWKSLTPSAANAQIPVFLFHGDRDDVVPEAMGIEARRRLQDMGLAPHYQTYPMAHEVCMDEVQDIAGAIKSLLK</sequence>
<dbReference type="InterPro" id="IPR029058">
    <property type="entry name" value="AB_hydrolase_fold"/>
</dbReference>
<organism evidence="4 5">
    <name type="scientific">Simiduia aestuariiviva</name>
    <dbReference type="NCBI Taxonomy" id="1510459"/>
    <lineage>
        <taxon>Bacteria</taxon>
        <taxon>Pseudomonadati</taxon>
        <taxon>Pseudomonadota</taxon>
        <taxon>Gammaproteobacteria</taxon>
        <taxon>Cellvibrionales</taxon>
        <taxon>Cellvibrionaceae</taxon>
        <taxon>Simiduia</taxon>
    </lineage>
</organism>
<evidence type="ECO:0000256" key="2">
    <source>
        <dbReference type="ARBA" id="ARBA00022801"/>
    </source>
</evidence>